<organism evidence="1">
    <name type="scientific">marine sediment metagenome</name>
    <dbReference type="NCBI Taxonomy" id="412755"/>
    <lineage>
        <taxon>unclassified sequences</taxon>
        <taxon>metagenomes</taxon>
        <taxon>ecological metagenomes</taxon>
    </lineage>
</organism>
<proteinExistence type="predicted"/>
<dbReference type="AlphaFoldDB" id="X1SMW4"/>
<feature type="non-terminal residue" evidence="1">
    <location>
        <position position="1"/>
    </location>
</feature>
<dbReference type="EMBL" id="BARW01010473">
    <property type="protein sequence ID" value="GAI76705.1"/>
    <property type="molecule type" value="Genomic_DNA"/>
</dbReference>
<gene>
    <name evidence="1" type="ORF">S12H4_20606</name>
</gene>
<reference evidence="1" key="1">
    <citation type="journal article" date="2014" name="Front. Microbiol.">
        <title>High frequency of phylogenetically diverse reductive dehalogenase-homologous genes in deep subseafloor sedimentary metagenomes.</title>
        <authorList>
            <person name="Kawai M."/>
            <person name="Futagami T."/>
            <person name="Toyoda A."/>
            <person name="Takaki Y."/>
            <person name="Nishi S."/>
            <person name="Hori S."/>
            <person name="Arai W."/>
            <person name="Tsubouchi T."/>
            <person name="Morono Y."/>
            <person name="Uchiyama I."/>
            <person name="Ito T."/>
            <person name="Fujiyama A."/>
            <person name="Inagaki F."/>
            <person name="Takami H."/>
        </authorList>
    </citation>
    <scope>NUCLEOTIDE SEQUENCE</scope>
    <source>
        <strain evidence="1">Expedition CK06-06</strain>
    </source>
</reference>
<evidence type="ECO:0000313" key="1">
    <source>
        <dbReference type="EMBL" id="GAI76705.1"/>
    </source>
</evidence>
<name>X1SMW4_9ZZZZ</name>
<comment type="caution">
    <text evidence="1">The sequence shown here is derived from an EMBL/GenBank/DDBJ whole genome shotgun (WGS) entry which is preliminary data.</text>
</comment>
<protein>
    <submittedName>
        <fullName evidence="1">Uncharacterized protein</fullName>
    </submittedName>
</protein>
<sequence length="42" mass="4560">IAKDTGAVSQSTLTPIRRSWTDHVVSSMQSIVVKAKVHKVVV</sequence>
<accession>X1SMW4</accession>